<name>A0A0B1SBG8_OESDE</name>
<keyword evidence="4" id="KW-0732">Signal</keyword>
<keyword evidence="8" id="KW-1185">Reference proteome</keyword>
<comment type="subcellular location">
    <subcellularLocation>
        <location evidence="1">Endoplasmic reticulum</location>
    </subcellularLocation>
</comment>
<dbReference type="PANTHER" id="PTHR17600">
    <property type="entry name" value="MESODERM DEVELOPMENT CANDIDATE 2"/>
    <property type="match status" value="1"/>
</dbReference>
<proteinExistence type="inferred from homology"/>
<dbReference type="OrthoDB" id="75833at2759"/>
<protein>
    <submittedName>
        <fullName evidence="7">Uncharacterized protein</fullName>
    </submittedName>
</protein>
<sequence length="92" mass="10560">MTKKGQQIMMFANIRDPSNADVKDRPYTQKAADIFVSMLRNNHIICQTFLIDDDRAIFMFEDGSQAFEAKNFLLKQPQITEIILEGQNYVGA</sequence>
<evidence type="ECO:0000256" key="5">
    <source>
        <dbReference type="ARBA" id="ARBA00022824"/>
    </source>
</evidence>
<comment type="similarity">
    <text evidence="2">Belongs to the MESD family.</text>
</comment>
<dbReference type="GO" id="GO:0005783">
    <property type="term" value="C:endoplasmic reticulum"/>
    <property type="evidence" value="ECO:0007669"/>
    <property type="project" value="UniProtKB-SubCell"/>
</dbReference>
<evidence type="ECO:0000313" key="8">
    <source>
        <dbReference type="Proteomes" id="UP000053660"/>
    </source>
</evidence>
<dbReference type="EMBL" id="KN580828">
    <property type="protein sequence ID" value="KHJ82264.1"/>
    <property type="molecule type" value="Genomic_DNA"/>
</dbReference>
<organism evidence="7 8">
    <name type="scientific">Oesophagostomum dentatum</name>
    <name type="common">Nodular worm</name>
    <dbReference type="NCBI Taxonomy" id="61180"/>
    <lineage>
        <taxon>Eukaryota</taxon>
        <taxon>Metazoa</taxon>
        <taxon>Ecdysozoa</taxon>
        <taxon>Nematoda</taxon>
        <taxon>Chromadorea</taxon>
        <taxon>Rhabditida</taxon>
        <taxon>Rhabditina</taxon>
        <taxon>Rhabditomorpha</taxon>
        <taxon>Strongyloidea</taxon>
        <taxon>Strongylidae</taxon>
        <taxon>Oesophagostomum</taxon>
    </lineage>
</organism>
<accession>A0A0B1SBG8</accession>
<dbReference type="GO" id="GO:0006457">
    <property type="term" value="P:protein folding"/>
    <property type="evidence" value="ECO:0007669"/>
    <property type="project" value="InterPro"/>
</dbReference>
<reference evidence="7 8" key="1">
    <citation type="submission" date="2014-03" db="EMBL/GenBank/DDBJ databases">
        <title>Draft genome of the hookworm Oesophagostomum dentatum.</title>
        <authorList>
            <person name="Mitreva M."/>
        </authorList>
    </citation>
    <scope>NUCLEOTIDE SEQUENCE [LARGE SCALE GENOMIC DNA]</scope>
    <source>
        <strain evidence="7 8">OD-Hann</strain>
    </source>
</reference>
<evidence type="ECO:0000256" key="4">
    <source>
        <dbReference type="ARBA" id="ARBA00022729"/>
    </source>
</evidence>
<dbReference type="Pfam" id="PF10185">
    <property type="entry name" value="Mesd"/>
    <property type="match status" value="1"/>
</dbReference>
<keyword evidence="6" id="KW-0143">Chaperone</keyword>
<dbReference type="GO" id="GO:0016055">
    <property type="term" value="P:Wnt signaling pathway"/>
    <property type="evidence" value="ECO:0007669"/>
    <property type="project" value="UniProtKB-KW"/>
</dbReference>
<evidence type="ECO:0000256" key="6">
    <source>
        <dbReference type="ARBA" id="ARBA00023186"/>
    </source>
</evidence>
<dbReference type="Gene3D" id="3.30.70.260">
    <property type="match status" value="1"/>
</dbReference>
<dbReference type="Proteomes" id="UP000053660">
    <property type="component" value="Unassembled WGS sequence"/>
</dbReference>
<dbReference type="PANTHER" id="PTHR17600:SF2">
    <property type="entry name" value="LRP CHAPERONE MESD"/>
    <property type="match status" value="1"/>
</dbReference>
<keyword evidence="3" id="KW-0879">Wnt signaling pathway</keyword>
<feature type="non-terminal residue" evidence="7">
    <location>
        <position position="92"/>
    </location>
</feature>
<gene>
    <name evidence="7" type="ORF">OESDEN_18043</name>
</gene>
<keyword evidence="5" id="KW-0256">Endoplasmic reticulum</keyword>
<dbReference type="AlphaFoldDB" id="A0A0B1SBG8"/>
<evidence type="ECO:0000256" key="2">
    <source>
        <dbReference type="ARBA" id="ARBA00011068"/>
    </source>
</evidence>
<evidence type="ECO:0000256" key="1">
    <source>
        <dbReference type="ARBA" id="ARBA00004240"/>
    </source>
</evidence>
<evidence type="ECO:0000256" key="3">
    <source>
        <dbReference type="ARBA" id="ARBA00022687"/>
    </source>
</evidence>
<evidence type="ECO:0000313" key="7">
    <source>
        <dbReference type="EMBL" id="KHJ82264.1"/>
    </source>
</evidence>
<dbReference type="InterPro" id="IPR019330">
    <property type="entry name" value="MESD"/>
</dbReference>